<protein>
    <recommendedName>
        <fullName evidence="1">Dynein heavy chain AAA 5 extension domain-containing protein</fullName>
    </recommendedName>
</protein>
<reference evidence="2" key="1">
    <citation type="submission" date="2021-12" db="EMBL/GenBank/DDBJ databases">
        <authorList>
            <person name="King R."/>
        </authorList>
    </citation>
    <scope>NUCLEOTIDE SEQUENCE</scope>
</reference>
<dbReference type="InterPro" id="IPR041466">
    <property type="entry name" value="Dynein_AAA5_ext"/>
</dbReference>
<proteinExistence type="predicted"/>
<sequence length="177" mass="20325">MAPTCKILFEPHNIDNASPATVSRNGMVYMSSSGLDWRPVVQAWLKKRNSRECDVFKHLFDESFAELYAWGTQMLVLVINVLQCLVPSQPETSDDILTIKSDVGDNDEDMGEEIENLEEKKIFTSEHLKKLYVFALVWGMGAFLENNDRKKFDTFIKEKLKFLDIPMGDRKNPDVCI</sequence>
<dbReference type="Gene3D" id="1.10.472.130">
    <property type="match status" value="1"/>
</dbReference>
<dbReference type="GO" id="GO:0007018">
    <property type="term" value="P:microtubule-based movement"/>
    <property type="evidence" value="ECO:0007669"/>
    <property type="project" value="InterPro"/>
</dbReference>
<dbReference type="OrthoDB" id="5593012at2759"/>
<evidence type="ECO:0000259" key="1">
    <source>
        <dbReference type="Pfam" id="PF17852"/>
    </source>
</evidence>
<dbReference type="GO" id="GO:0030286">
    <property type="term" value="C:dynein complex"/>
    <property type="evidence" value="ECO:0007669"/>
    <property type="project" value="InterPro"/>
</dbReference>
<evidence type="ECO:0000313" key="2">
    <source>
        <dbReference type="EMBL" id="CAH0547068.1"/>
    </source>
</evidence>
<dbReference type="GO" id="GO:0051959">
    <property type="term" value="F:dynein light intermediate chain binding"/>
    <property type="evidence" value="ECO:0007669"/>
    <property type="project" value="InterPro"/>
</dbReference>
<organism evidence="2 3">
    <name type="scientific">Brassicogethes aeneus</name>
    <name type="common">Rape pollen beetle</name>
    <name type="synonym">Meligethes aeneus</name>
    <dbReference type="NCBI Taxonomy" id="1431903"/>
    <lineage>
        <taxon>Eukaryota</taxon>
        <taxon>Metazoa</taxon>
        <taxon>Ecdysozoa</taxon>
        <taxon>Arthropoda</taxon>
        <taxon>Hexapoda</taxon>
        <taxon>Insecta</taxon>
        <taxon>Pterygota</taxon>
        <taxon>Neoptera</taxon>
        <taxon>Endopterygota</taxon>
        <taxon>Coleoptera</taxon>
        <taxon>Polyphaga</taxon>
        <taxon>Cucujiformia</taxon>
        <taxon>Nitidulidae</taxon>
        <taxon>Meligethinae</taxon>
        <taxon>Brassicogethes</taxon>
    </lineage>
</organism>
<dbReference type="EMBL" id="OV121132">
    <property type="protein sequence ID" value="CAH0547068.1"/>
    <property type="molecule type" value="Genomic_DNA"/>
</dbReference>
<gene>
    <name evidence="2" type="ORF">MELIAE_LOCUS1120</name>
</gene>
<accession>A0A9P0ARB1</accession>
<name>A0A9P0ARB1_BRAAE</name>
<dbReference type="Pfam" id="PF17852">
    <property type="entry name" value="Dynein_AAA_lid"/>
    <property type="match status" value="1"/>
</dbReference>
<dbReference type="GO" id="GO:0045505">
    <property type="term" value="F:dynein intermediate chain binding"/>
    <property type="evidence" value="ECO:0007669"/>
    <property type="project" value="InterPro"/>
</dbReference>
<dbReference type="PANTHER" id="PTHR46961:SF19">
    <property type="entry name" value="DYNEIN HEAVY CHAIN 5, AXONEMAL"/>
    <property type="match status" value="1"/>
</dbReference>
<keyword evidence="3" id="KW-1185">Reference proteome</keyword>
<evidence type="ECO:0000313" key="3">
    <source>
        <dbReference type="Proteomes" id="UP001154078"/>
    </source>
</evidence>
<feature type="domain" description="Dynein heavy chain AAA 5 extension" evidence="1">
    <location>
        <begin position="117"/>
        <end position="168"/>
    </location>
</feature>
<dbReference type="PANTHER" id="PTHR46961">
    <property type="entry name" value="DYNEIN HEAVY CHAIN 1, AXONEMAL-LIKE PROTEIN"/>
    <property type="match status" value="1"/>
</dbReference>
<dbReference type="AlphaFoldDB" id="A0A9P0ARB1"/>
<dbReference type="Gene3D" id="3.40.50.300">
    <property type="entry name" value="P-loop containing nucleotide triphosphate hydrolases"/>
    <property type="match status" value="1"/>
</dbReference>
<dbReference type="InterPro" id="IPR026983">
    <property type="entry name" value="DHC"/>
</dbReference>
<dbReference type="Proteomes" id="UP001154078">
    <property type="component" value="Chromosome 1"/>
</dbReference>
<dbReference type="InterPro" id="IPR027417">
    <property type="entry name" value="P-loop_NTPase"/>
</dbReference>